<evidence type="ECO:0000313" key="2">
    <source>
        <dbReference type="Proteomes" id="UP000020681"/>
    </source>
</evidence>
<comment type="caution">
    <text evidence="1">The sequence shown here is derived from an EMBL/GenBank/DDBJ whole genome shotgun (WGS) entry which is preliminary data.</text>
</comment>
<accession>A0ABN0R9Z9</accession>
<sequence>MLTAPVVVDPEGTVLITGGTGTLVPCSPSIWFLPMVSGICC</sequence>
<organism evidence="1 2">
    <name type="scientific">Mycobacterium ulcerans str. Harvey</name>
    <dbReference type="NCBI Taxonomy" id="1299332"/>
    <lineage>
        <taxon>Bacteria</taxon>
        <taxon>Bacillati</taxon>
        <taxon>Actinomycetota</taxon>
        <taxon>Actinomycetes</taxon>
        <taxon>Mycobacteriales</taxon>
        <taxon>Mycobacteriaceae</taxon>
        <taxon>Mycobacterium</taxon>
        <taxon>Mycobacterium ulcerans group</taxon>
    </lineage>
</organism>
<proteinExistence type="predicted"/>
<evidence type="ECO:0000313" key="1">
    <source>
        <dbReference type="EMBL" id="EUA93709.1"/>
    </source>
</evidence>
<name>A0ABN0R9Z9_MYCUL</name>
<gene>
    <name evidence="1" type="ORF">I551_9035</name>
</gene>
<dbReference type="Proteomes" id="UP000020681">
    <property type="component" value="Unassembled WGS sequence"/>
</dbReference>
<reference evidence="1 2" key="1">
    <citation type="submission" date="2014-01" db="EMBL/GenBank/DDBJ databases">
        <authorList>
            <person name="Dobos K."/>
            <person name="Lenaerts A."/>
            <person name="Ordway D."/>
            <person name="DeGroote M.A."/>
            <person name="Parker T."/>
            <person name="Sizemore C."/>
            <person name="Tallon L.J."/>
            <person name="Sadzewicz L.K."/>
            <person name="Sengamalay N."/>
            <person name="Fraser C.M."/>
            <person name="Hine E."/>
            <person name="Shefchek K.A."/>
            <person name="Das S.P."/>
            <person name="Tettelin H."/>
        </authorList>
    </citation>
    <scope>NUCLEOTIDE SEQUENCE [LARGE SCALE GENOMIC DNA]</scope>
    <source>
        <strain evidence="1 2">Harvey</strain>
    </source>
</reference>
<protein>
    <submittedName>
        <fullName evidence="1">Uncharacterized protein</fullName>
    </submittedName>
</protein>
<keyword evidence="2" id="KW-1185">Reference proteome</keyword>
<dbReference type="EMBL" id="JAOL01000049">
    <property type="protein sequence ID" value="EUA93709.1"/>
    <property type="molecule type" value="Genomic_DNA"/>
</dbReference>